<feature type="region of interest" description="Disordered" evidence="1">
    <location>
        <begin position="97"/>
        <end position="261"/>
    </location>
</feature>
<feature type="region of interest" description="Disordered" evidence="1">
    <location>
        <begin position="1"/>
        <end position="21"/>
    </location>
</feature>
<dbReference type="EMBL" id="AJWJ01001163">
    <property type="protein sequence ID" value="KAF2068161.1"/>
    <property type="molecule type" value="Genomic_DNA"/>
</dbReference>
<feature type="compositionally biased region" description="Polar residues" evidence="1">
    <location>
        <begin position="97"/>
        <end position="106"/>
    </location>
</feature>
<sequence length="261" mass="27854">MRGSTKSSPSPSSSLSQCSSDQNGSIWTWSLYHQLMENLLEIDISRVFNLPKPEVQSVVNTTKPGLILATLLYNSDVLPSPMDQASVKEACGPQLSITIKPHSNTSKLKRGGAKRQPSTSVEPSNSTLALPINTTTATPTQNTSVVEGLSLDKASDEVDSSGTDSEDESDESHLDGSAEQGDTDFDTLNIVPNSPSSIKQTPSPPSESKNKRKMEPSSPISSLKTLGKELKAPTDSPPSKKTAVTRPELPQVGRRPITSRG</sequence>
<accession>A0A8J4UNM4</accession>
<dbReference type="AlphaFoldDB" id="A0A8J4UNM4"/>
<comment type="caution">
    <text evidence="2">The sequence shown here is derived from an EMBL/GenBank/DDBJ whole genome shotgun (WGS) entry which is preliminary data.</text>
</comment>
<dbReference type="Proteomes" id="UP000695562">
    <property type="component" value="Unassembled WGS sequence"/>
</dbReference>
<feature type="compositionally biased region" description="Polar residues" evidence="1">
    <location>
        <begin position="116"/>
        <end position="126"/>
    </location>
</feature>
<name>A0A8J4UNM4_9MYCE</name>
<feature type="compositionally biased region" description="Low complexity" evidence="1">
    <location>
        <begin position="127"/>
        <end position="143"/>
    </location>
</feature>
<evidence type="ECO:0000313" key="2">
    <source>
        <dbReference type="EMBL" id="KAF2068161.1"/>
    </source>
</evidence>
<evidence type="ECO:0000256" key="1">
    <source>
        <dbReference type="SAM" id="MobiDB-lite"/>
    </source>
</evidence>
<protein>
    <submittedName>
        <fullName evidence="2">Uncharacterized protein</fullName>
    </submittedName>
</protein>
<keyword evidence="3" id="KW-1185">Reference proteome</keyword>
<proteinExistence type="predicted"/>
<gene>
    <name evidence="2" type="ORF">CYY_010512</name>
</gene>
<organism evidence="2 3">
    <name type="scientific">Polysphondylium violaceum</name>
    <dbReference type="NCBI Taxonomy" id="133409"/>
    <lineage>
        <taxon>Eukaryota</taxon>
        <taxon>Amoebozoa</taxon>
        <taxon>Evosea</taxon>
        <taxon>Eumycetozoa</taxon>
        <taxon>Dictyostelia</taxon>
        <taxon>Dictyosteliales</taxon>
        <taxon>Dictyosteliaceae</taxon>
        <taxon>Polysphondylium</taxon>
    </lineage>
</organism>
<feature type="compositionally biased region" description="Polar residues" evidence="1">
    <location>
        <begin position="190"/>
        <end position="201"/>
    </location>
</feature>
<reference evidence="2" key="1">
    <citation type="submission" date="2020-01" db="EMBL/GenBank/DDBJ databases">
        <title>Development of genomics and gene disruption for Polysphondylium violaceum indicates a role for the polyketide synthase stlB in stalk morphogenesis.</title>
        <authorList>
            <person name="Narita B."/>
            <person name="Kawabe Y."/>
            <person name="Kin K."/>
            <person name="Saito T."/>
            <person name="Gibbs R."/>
            <person name="Kuspa A."/>
            <person name="Muzny D."/>
            <person name="Queller D."/>
            <person name="Richards S."/>
            <person name="Strassman J."/>
            <person name="Sucgang R."/>
            <person name="Worley K."/>
            <person name="Schaap P."/>
        </authorList>
    </citation>
    <scope>NUCLEOTIDE SEQUENCE</scope>
    <source>
        <strain evidence="2">QSvi11</strain>
    </source>
</reference>
<evidence type="ECO:0000313" key="3">
    <source>
        <dbReference type="Proteomes" id="UP000695562"/>
    </source>
</evidence>